<organism evidence="5 6">
    <name type="scientific">Endocarpon pusillum</name>
    <dbReference type="NCBI Taxonomy" id="364733"/>
    <lineage>
        <taxon>Eukaryota</taxon>
        <taxon>Fungi</taxon>
        <taxon>Dikarya</taxon>
        <taxon>Ascomycota</taxon>
        <taxon>Pezizomycotina</taxon>
        <taxon>Eurotiomycetes</taxon>
        <taxon>Chaetothyriomycetidae</taxon>
        <taxon>Verrucariales</taxon>
        <taxon>Verrucariaceae</taxon>
        <taxon>Endocarpon</taxon>
    </lineage>
</organism>
<dbReference type="Gene3D" id="3.40.50.720">
    <property type="entry name" value="NAD(P)-binding Rossmann-like Domain"/>
    <property type="match status" value="1"/>
</dbReference>
<evidence type="ECO:0000313" key="6">
    <source>
        <dbReference type="Proteomes" id="UP000606974"/>
    </source>
</evidence>
<proteinExistence type="inferred from homology"/>
<keyword evidence="2" id="KW-0521">NADP</keyword>
<keyword evidence="6" id="KW-1185">Reference proteome</keyword>
<accession>A0A8H7AV84</accession>
<gene>
    <name evidence="5" type="ORF">GJ744_004469</name>
</gene>
<comment type="caution">
    <text evidence="5">The sequence shown here is derived from an EMBL/GenBank/DDBJ whole genome shotgun (WGS) entry which is preliminary data.</text>
</comment>
<keyword evidence="3" id="KW-0560">Oxidoreductase</keyword>
<dbReference type="OrthoDB" id="191139at2759"/>
<evidence type="ECO:0000256" key="4">
    <source>
        <dbReference type="RuleBase" id="RU000363"/>
    </source>
</evidence>
<sequence>MVFRGPPFDPKKIPDLAGKVIIITGANGGLGYESLLHLAPHHPAKIYLCARSQAKYDAAMKGITAAIPNAASAVKYLELDLTSLASVKSAAQAFLSENSRLDILMNNAGIMATPAGLTKDGYEIQFGTNHMGHFLLTKLLLPTLQATAASSPDADVRIINLTSDGHSFAPRNAGFLPDTVKTDMQDYNTLTRYGQSKLANLLFTRELAKRYPDITSVAIHPGVVGTNLANSFTDSHRWLSYLMVPLIKVATGKPSVGALNQTWACVAPVTGRKGVGGGSEREVKSGGYYVPVAKPDAGSKWANDAELAKKLWEWSEEELERLGY</sequence>
<evidence type="ECO:0000256" key="2">
    <source>
        <dbReference type="ARBA" id="ARBA00022857"/>
    </source>
</evidence>
<dbReference type="PANTHER" id="PTHR24320:SF282">
    <property type="entry name" value="WW DOMAIN-CONTAINING OXIDOREDUCTASE"/>
    <property type="match status" value="1"/>
</dbReference>
<dbReference type="SUPFAM" id="SSF51735">
    <property type="entry name" value="NAD(P)-binding Rossmann-fold domains"/>
    <property type="match status" value="1"/>
</dbReference>
<protein>
    <recommendedName>
        <fullName evidence="7">Oxidoreductase</fullName>
    </recommendedName>
</protein>
<comment type="similarity">
    <text evidence="1 4">Belongs to the short-chain dehydrogenases/reductases (SDR) family.</text>
</comment>
<dbReference type="PRINTS" id="PR00080">
    <property type="entry name" value="SDRFAMILY"/>
</dbReference>
<evidence type="ECO:0000313" key="5">
    <source>
        <dbReference type="EMBL" id="KAF7514144.1"/>
    </source>
</evidence>
<dbReference type="PANTHER" id="PTHR24320">
    <property type="entry name" value="RETINOL DEHYDROGENASE"/>
    <property type="match status" value="1"/>
</dbReference>
<reference evidence="5" key="1">
    <citation type="submission" date="2020-02" db="EMBL/GenBank/DDBJ databases">
        <authorList>
            <person name="Palmer J.M."/>
        </authorList>
    </citation>
    <scope>NUCLEOTIDE SEQUENCE</scope>
    <source>
        <strain evidence="5">EPUS1.4</strain>
        <tissue evidence="5">Thallus</tissue>
    </source>
</reference>
<dbReference type="AlphaFoldDB" id="A0A8H7AV84"/>
<dbReference type="EMBL" id="JAACFV010000002">
    <property type="protein sequence ID" value="KAF7514144.1"/>
    <property type="molecule type" value="Genomic_DNA"/>
</dbReference>
<dbReference type="GO" id="GO:0016491">
    <property type="term" value="F:oxidoreductase activity"/>
    <property type="evidence" value="ECO:0007669"/>
    <property type="project" value="UniProtKB-KW"/>
</dbReference>
<evidence type="ECO:0000256" key="3">
    <source>
        <dbReference type="ARBA" id="ARBA00023002"/>
    </source>
</evidence>
<dbReference type="InterPro" id="IPR036291">
    <property type="entry name" value="NAD(P)-bd_dom_sf"/>
</dbReference>
<dbReference type="Proteomes" id="UP000606974">
    <property type="component" value="Unassembled WGS sequence"/>
</dbReference>
<evidence type="ECO:0008006" key="7">
    <source>
        <dbReference type="Google" id="ProtNLM"/>
    </source>
</evidence>
<dbReference type="PRINTS" id="PR00081">
    <property type="entry name" value="GDHRDH"/>
</dbReference>
<name>A0A8H7AV84_9EURO</name>
<dbReference type="Pfam" id="PF00106">
    <property type="entry name" value="adh_short"/>
    <property type="match status" value="1"/>
</dbReference>
<evidence type="ECO:0000256" key="1">
    <source>
        <dbReference type="ARBA" id="ARBA00006484"/>
    </source>
</evidence>
<dbReference type="InterPro" id="IPR002347">
    <property type="entry name" value="SDR_fam"/>
</dbReference>